<dbReference type="Gene3D" id="3.40.50.1970">
    <property type="match status" value="1"/>
</dbReference>
<feature type="binding site" evidence="18">
    <location>
        <position position="253"/>
    </location>
    <ligand>
        <name>Zn(2+)</name>
        <dbReference type="ChEBI" id="CHEBI:29105"/>
    </ligand>
</feature>
<evidence type="ECO:0000313" key="21">
    <source>
        <dbReference type="EMBL" id="RIA75585.1"/>
    </source>
</evidence>
<dbReference type="PANTHER" id="PTHR43622">
    <property type="entry name" value="3-DEHYDROQUINATE SYNTHASE"/>
    <property type="match status" value="1"/>
</dbReference>
<evidence type="ECO:0000256" key="6">
    <source>
        <dbReference type="ARBA" id="ARBA00005412"/>
    </source>
</evidence>
<dbReference type="InterPro" id="IPR050071">
    <property type="entry name" value="Dehydroquinate_synthase"/>
</dbReference>
<evidence type="ECO:0000256" key="16">
    <source>
        <dbReference type="ARBA" id="ARBA00023239"/>
    </source>
</evidence>
<name>A0A397RTZ2_9MOLU</name>
<feature type="binding site" evidence="18">
    <location>
        <begin position="105"/>
        <end position="109"/>
    </location>
    <ligand>
        <name>NAD(+)</name>
        <dbReference type="ChEBI" id="CHEBI:57540"/>
    </ligand>
</feature>
<dbReference type="AlphaFoldDB" id="A0A397RTZ2"/>
<dbReference type="Pfam" id="PF01761">
    <property type="entry name" value="DHQ_synthase"/>
    <property type="match status" value="1"/>
</dbReference>
<dbReference type="GO" id="GO:0005737">
    <property type="term" value="C:cytoplasm"/>
    <property type="evidence" value="ECO:0007669"/>
    <property type="project" value="UniProtKB-SubCell"/>
</dbReference>
<keyword evidence="10 18" id="KW-0028">Amino-acid biosynthesis</keyword>
<comment type="function">
    <text evidence="18">Catalyzes the conversion of 3-deoxy-D-arabino-heptulosonate 7-phosphate (DAHP) to dehydroquinate (DHQ).</text>
</comment>
<dbReference type="Gene3D" id="1.20.1090.10">
    <property type="entry name" value="Dehydroquinate synthase-like - alpha domain"/>
    <property type="match status" value="1"/>
</dbReference>
<evidence type="ECO:0000256" key="15">
    <source>
        <dbReference type="ARBA" id="ARBA00023141"/>
    </source>
</evidence>
<keyword evidence="12 18" id="KW-0547">Nucleotide-binding</keyword>
<dbReference type="InterPro" id="IPR056179">
    <property type="entry name" value="DHQS_C"/>
</dbReference>
<feature type="domain" description="3-dehydroquinate synthase N-terminal" evidence="19">
    <location>
        <begin position="67"/>
        <end position="178"/>
    </location>
</feature>
<feature type="domain" description="3-dehydroquinate synthase C-terminal" evidence="20">
    <location>
        <begin position="181"/>
        <end position="311"/>
    </location>
</feature>
<evidence type="ECO:0000313" key="22">
    <source>
        <dbReference type="Proteomes" id="UP000266506"/>
    </source>
</evidence>
<dbReference type="EC" id="4.2.3.4" evidence="7 18"/>
<dbReference type="GO" id="GO:0009423">
    <property type="term" value="P:chorismate biosynthetic process"/>
    <property type="evidence" value="ECO:0007669"/>
    <property type="project" value="UniProtKB-UniRule"/>
</dbReference>
<comment type="caution">
    <text evidence="21">The sequence shown here is derived from an EMBL/GenBank/DDBJ whole genome shotgun (WGS) entry which is preliminary data.</text>
</comment>
<feature type="binding site" evidence="18">
    <location>
        <position position="151"/>
    </location>
    <ligand>
        <name>NAD(+)</name>
        <dbReference type="ChEBI" id="CHEBI:57540"/>
    </ligand>
</feature>
<evidence type="ECO:0000256" key="9">
    <source>
        <dbReference type="ARBA" id="ARBA00022490"/>
    </source>
</evidence>
<dbReference type="InParanoid" id="A0A397RTZ2"/>
<evidence type="ECO:0000259" key="20">
    <source>
        <dbReference type="Pfam" id="PF24621"/>
    </source>
</evidence>
<protein>
    <recommendedName>
        <fullName evidence="8 18">3-dehydroquinate synthase</fullName>
        <shortName evidence="18">DHQS</shortName>
        <ecNumber evidence="7 18">4.2.3.4</ecNumber>
    </recommendedName>
</protein>
<evidence type="ECO:0000256" key="12">
    <source>
        <dbReference type="ARBA" id="ARBA00022741"/>
    </source>
</evidence>
<evidence type="ECO:0000256" key="13">
    <source>
        <dbReference type="ARBA" id="ARBA00022833"/>
    </source>
</evidence>
<keyword evidence="11 18" id="KW-0479">Metal-binding</keyword>
<accession>A0A397RTZ2</accession>
<dbReference type="GO" id="GO:0008652">
    <property type="term" value="P:amino acid biosynthetic process"/>
    <property type="evidence" value="ECO:0007669"/>
    <property type="project" value="UniProtKB-KW"/>
</dbReference>
<dbReference type="RefSeq" id="WP_119016452.1">
    <property type="nucleotide sequence ID" value="NZ_QXEV01000015.1"/>
</dbReference>
<dbReference type="CDD" id="cd08195">
    <property type="entry name" value="DHQS"/>
    <property type="match status" value="1"/>
</dbReference>
<dbReference type="InterPro" id="IPR016037">
    <property type="entry name" value="DHQ_synth_AroB"/>
</dbReference>
<dbReference type="UniPathway" id="UPA00053">
    <property type="reaction ID" value="UER00085"/>
</dbReference>
<evidence type="ECO:0000256" key="2">
    <source>
        <dbReference type="ARBA" id="ARBA00001911"/>
    </source>
</evidence>
<feature type="binding site" evidence="18">
    <location>
        <position position="142"/>
    </location>
    <ligand>
        <name>NAD(+)</name>
        <dbReference type="ChEBI" id="CHEBI:57540"/>
    </ligand>
</feature>
<evidence type="ECO:0000256" key="11">
    <source>
        <dbReference type="ARBA" id="ARBA00022723"/>
    </source>
</evidence>
<dbReference type="GO" id="GO:0000166">
    <property type="term" value="F:nucleotide binding"/>
    <property type="evidence" value="ECO:0007669"/>
    <property type="project" value="UniProtKB-KW"/>
</dbReference>
<dbReference type="Proteomes" id="UP000266506">
    <property type="component" value="Unassembled WGS sequence"/>
</dbReference>
<sequence length="346" mass="38795">MKELEINLTHTSYRIIIEDGLFDHIGDYIKQIYKNNKVFIVTDDNVAKLYLKKVTTVLEKDFTVESVVIPHGEASKCLTEYSHICEELLKKDIRRNHLLLALGGGVIGDLTGFVASTLYRGIPYIGIPTSLLSQMDSSIGGKTGIDFFGRKNILGAFKQPSMVLIDPKVLNTLEPSEYISGMGELIKHGAIGNKKLFDLLDTRPGVDEEIIKESLSVKKKVVEIDEFDTGERMKLNFGHTFGHAIELKYGYKHGVAVGIGMRMALTMGVDLGVTDPLAKDTINRILDKYGFPQVEYDYKEYLADVVYDKKNIAGTINFIFITKLGEAVIYPIREDDLKEKENECNN</sequence>
<evidence type="ECO:0000256" key="1">
    <source>
        <dbReference type="ARBA" id="ARBA00001393"/>
    </source>
</evidence>
<keyword evidence="17 18" id="KW-0170">Cobalt</keyword>
<evidence type="ECO:0000256" key="5">
    <source>
        <dbReference type="ARBA" id="ARBA00004661"/>
    </source>
</evidence>
<keyword evidence="14 18" id="KW-0520">NAD</keyword>
<evidence type="ECO:0000256" key="4">
    <source>
        <dbReference type="ARBA" id="ARBA00004496"/>
    </source>
</evidence>
<feature type="binding site" evidence="18">
    <location>
        <begin position="129"/>
        <end position="130"/>
    </location>
    <ligand>
        <name>NAD(+)</name>
        <dbReference type="ChEBI" id="CHEBI:57540"/>
    </ligand>
</feature>
<evidence type="ECO:0000256" key="3">
    <source>
        <dbReference type="ARBA" id="ARBA00001947"/>
    </source>
</evidence>
<comment type="caution">
    <text evidence="18">Lacks conserved residue(s) required for the propagation of feature annotation.</text>
</comment>
<organism evidence="21 22">
    <name type="scientific">Anaeroplasma bactoclasticum</name>
    <dbReference type="NCBI Taxonomy" id="2088"/>
    <lineage>
        <taxon>Bacteria</taxon>
        <taxon>Bacillati</taxon>
        <taxon>Mycoplasmatota</taxon>
        <taxon>Mollicutes</taxon>
        <taxon>Anaeroplasmatales</taxon>
        <taxon>Anaeroplasmataceae</taxon>
        <taxon>Anaeroplasma</taxon>
    </lineage>
</organism>
<comment type="cofactor">
    <cofactor evidence="2 18">
        <name>NAD(+)</name>
        <dbReference type="ChEBI" id="CHEBI:57540"/>
    </cofactor>
</comment>
<dbReference type="InterPro" id="IPR030963">
    <property type="entry name" value="DHQ_synth_fam"/>
</dbReference>
<dbReference type="EMBL" id="QXEV01000015">
    <property type="protein sequence ID" value="RIA75585.1"/>
    <property type="molecule type" value="Genomic_DNA"/>
</dbReference>
<dbReference type="PANTHER" id="PTHR43622:SF7">
    <property type="entry name" value="3-DEHYDROQUINATE SYNTHASE, CHLOROPLASTIC"/>
    <property type="match status" value="1"/>
</dbReference>
<comment type="subcellular location">
    <subcellularLocation>
        <location evidence="4 18">Cytoplasm</location>
    </subcellularLocation>
</comment>
<dbReference type="OrthoDB" id="9806583at2"/>
<evidence type="ECO:0000256" key="18">
    <source>
        <dbReference type="HAMAP-Rule" id="MF_00110"/>
    </source>
</evidence>
<dbReference type="FunFam" id="3.40.50.1970:FF:000007">
    <property type="entry name" value="Pentafunctional AROM polypeptide"/>
    <property type="match status" value="1"/>
</dbReference>
<dbReference type="FunCoup" id="A0A397RTZ2">
    <property type="interactions" value="340"/>
</dbReference>
<evidence type="ECO:0000259" key="19">
    <source>
        <dbReference type="Pfam" id="PF01761"/>
    </source>
</evidence>
<dbReference type="Pfam" id="PF24621">
    <property type="entry name" value="DHQS_C"/>
    <property type="match status" value="1"/>
</dbReference>
<comment type="pathway">
    <text evidence="5 18">Metabolic intermediate biosynthesis; chorismate biosynthesis; chorismate from D-erythrose 4-phosphate and phosphoenolpyruvate: step 2/7.</text>
</comment>
<dbReference type="GO" id="GO:0046872">
    <property type="term" value="F:metal ion binding"/>
    <property type="evidence" value="ECO:0007669"/>
    <property type="project" value="UniProtKB-KW"/>
</dbReference>
<reference evidence="21 22" key="1">
    <citation type="submission" date="2018-08" db="EMBL/GenBank/DDBJ databases">
        <title>Genomic Encyclopedia of Archaeal and Bacterial Type Strains, Phase II (KMG-II): from individual species to whole genera.</title>
        <authorList>
            <person name="Goeker M."/>
        </authorList>
    </citation>
    <scope>NUCLEOTIDE SEQUENCE [LARGE SCALE GENOMIC DNA]</scope>
    <source>
        <strain evidence="21 22">ATCC 27112</strain>
    </source>
</reference>
<comment type="cofactor">
    <cofactor evidence="18">
        <name>Co(2+)</name>
        <dbReference type="ChEBI" id="CHEBI:48828"/>
    </cofactor>
    <cofactor evidence="18">
        <name>Zn(2+)</name>
        <dbReference type="ChEBI" id="CHEBI:29105"/>
    </cofactor>
    <text evidence="18">Binds 1 divalent metal cation per subunit. Can use either Co(2+) or Zn(2+).</text>
</comment>
<comment type="similarity">
    <text evidence="6 18">Belongs to the sugar phosphate cyclases superfamily. Dehydroquinate synthase family.</text>
</comment>
<dbReference type="PIRSF" id="PIRSF001455">
    <property type="entry name" value="DHQ_synth"/>
    <property type="match status" value="1"/>
</dbReference>
<dbReference type="NCBIfam" id="TIGR01357">
    <property type="entry name" value="aroB"/>
    <property type="match status" value="1"/>
</dbReference>
<keyword evidence="9 18" id="KW-0963">Cytoplasm</keyword>
<comment type="catalytic activity">
    <reaction evidence="1 18">
        <text>7-phospho-2-dehydro-3-deoxy-D-arabino-heptonate = 3-dehydroquinate + phosphate</text>
        <dbReference type="Rhea" id="RHEA:21968"/>
        <dbReference type="ChEBI" id="CHEBI:32364"/>
        <dbReference type="ChEBI" id="CHEBI:43474"/>
        <dbReference type="ChEBI" id="CHEBI:58394"/>
        <dbReference type="EC" id="4.2.3.4"/>
    </reaction>
</comment>
<evidence type="ECO:0000256" key="17">
    <source>
        <dbReference type="ARBA" id="ARBA00023285"/>
    </source>
</evidence>
<proteinExistence type="inferred from homology"/>
<evidence type="ECO:0000256" key="8">
    <source>
        <dbReference type="ARBA" id="ARBA00017684"/>
    </source>
</evidence>
<feature type="binding site" evidence="18">
    <location>
        <position position="239"/>
    </location>
    <ligand>
        <name>Zn(2+)</name>
        <dbReference type="ChEBI" id="CHEBI:29105"/>
    </ligand>
</feature>
<feature type="binding site" evidence="18">
    <location>
        <position position="184"/>
    </location>
    <ligand>
        <name>Zn(2+)</name>
        <dbReference type="ChEBI" id="CHEBI:29105"/>
    </ligand>
</feature>
<gene>
    <name evidence="18" type="primary">aroB</name>
    <name evidence="21" type="ORF">EI71_01323</name>
</gene>
<dbReference type="SUPFAM" id="SSF56796">
    <property type="entry name" value="Dehydroquinate synthase-like"/>
    <property type="match status" value="1"/>
</dbReference>
<comment type="cofactor">
    <cofactor evidence="3">
        <name>Zn(2+)</name>
        <dbReference type="ChEBI" id="CHEBI:29105"/>
    </cofactor>
</comment>
<keyword evidence="15 18" id="KW-0057">Aromatic amino acid biosynthesis</keyword>
<keyword evidence="16 18" id="KW-0456">Lyase</keyword>
<evidence type="ECO:0000256" key="14">
    <source>
        <dbReference type="ARBA" id="ARBA00023027"/>
    </source>
</evidence>
<evidence type="ECO:0000256" key="10">
    <source>
        <dbReference type="ARBA" id="ARBA00022605"/>
    </source>
</evidence>
<keyword evidence="22" id="KW-1185">Reference proteome</keyword>
<dbReference type="GO" id="GO:0003856">
    <property type="term" value="F:3-dehydroquinate synthase activity"/>
    <property type="evidence" value="ECO:0007669"/>
    <property type="project" value="UniProtKB-UniRule"/>
</dbReference>
<dbReference type="InterPro" id="IPR030960">
    <property type="entry name" value="DHQS/DOIS_N"/>
</dbReference>
<dbReference type="GO" id="GO:0009073">
    <property type="term" value="P:aromatic amino acid family biosynthetic process"/>
    <property type="evidence" value="ECO:0007669"/>
    <property type="project" value="UniProtKB-KW"/>
</dbReference>
<dbReference type="HAMAP" id="MF_00110">
    <property type="entry name" value="DHQ_synthase"/>
    <property type="match status" value="1"/>
</dbReference>
<keyword evidence="13 18" id="KW-0862">Zinc</keyword>
<evidence type="ECO:0000256" key="7">
    <source>
        <dbReference type="ARBA" id="ARBA00013031"/>
    </source>
</evidence>